<sequence length="325" mass="35579">MFLYDELPHYGGMDGVGVPASMYGDPHAPRPIPPVHHLNHGPPLHAGQHYGAHAPHPNVMPASMGSAVNDALKRDKDAIYGHPLFPLLALVFEKCELATCTPREPGVAGGDVCSSDSFNEDIAVFAKQVRAEKPLFSSNPELDNLMIQAIQVLRFHLLELEKVHELCDNFCHRYISCLKGKMPIDLVIDERDGSSKSDHEELSGSSTNLADHVSPSDFFMALSETFNLLRGPVPGFSVCGCCLLVLFPSLVSSDPTFRLSLLVCKVVKTRNFPSVSNLKFAVVGKVCWSRRLGEAANCSVWCSVLFVLCQLCSRCSNTGKQREES</sequence>
<evidence type="ECO:0000256" key="1">
    <source>
        <dbReference type="ARBA" id="ARBA00023242"/>
    </source>
</evidence>
<evidence type="ECO:0000313" key="3">
    <source>
        <dbReference type="Ensembl" id="ENSPSTP00000017045.1"/>
    </source>
</evidence>
<dbReference type="AlphaFoldDB" id="A0A8C9FKH3"/>
<protein>
    <submittedName>
        <fullName evidence="3">Meis homeobox 2</fullName>
    </submittedName>
</protein>
<reference evidence="3" key="2">
    <citation type="submission" date="2025-09" db="UniProtKB">
        <authorList>
            <consortium name="Ensembl"/>
        </authorList>
    </citation>
    <scope>IDENTIFICATION</scope>
</reference>
<keyword evidence="4" id="KW-1185">Reference proteome</keyword>
<dbReference type="InterPro" id="IPR032453">
    <property type="entry name" value="PKNOX/Meis_N"/>
</dbReference>
<proteinExistence type="predicted"/>
<evidence type="ECO:0000313" key="4">
    <source>
        <dbReference type="Proteomes" id="UP000694428"/>
    </source>
</evidence>
<evidence type="ECO:0000259" key="2">
    <source>
        <dbReference type="Pfam" id="PF16493"/>
    </source>
</evidence>
<feature type="domain" description="MEIS N-terminal" evidence="2">
    <location>
        <begin position="72"/>
        <end position="185"/>
    </location>
</feature>
<dbReference type="Pfam" id="PF16493">
    <property type="entry name" value="Meis_PKNOX_N"/>
    <property type="match status" value="1"/>
</dbReference>
<reference evidence="3" key="1">
    <citation type="submission" date="2025-08" db="UniProtKB">
        <authorList>
            <consortium name="Ensembl"/>
        </authorList>
    </citation>
    <scope>IDENTIFICATION</scope>
</reference>
<accession>A0A8C9FKH3</accession>
<name>A0A8C9FKH3_PAVCR</name>
<organism evidence="3 4">
    <name type="scientific">Pavo cristatus</name>
    <name type="common">Indian peafowl</name>
    <name type="synonym">Blue peafowl</name>
    <dbReference type="NCBI Taxonomy" id="9049"/>
    <lineage>
        <taxon>Eukaryota</taxon>
        <taxon>Metazoa</taxon>
        <taxon>Chordata</taxon>
        <taxon>Craniata</taxon>
        <taxon>Vertebrata</taxon>
        <taxon>Euteleostomi</taxon>
        <taxon>Archelosauria</taxon>
        <taxon>Archosauria</taxon>
        <taxon>Dinosauria</taxon>
        <taxon>Saurischia</taxon>
        <taxon>Theropoda</taxon>
        <taxon>Coelurosauria</taxon>
        <taxon>Aves</taxon>
        <taxon>Neognathae</taxon>
        <taxon>Galloanserae</taxon>
        <taxon>Galliformes</taxon>
        <taxon>Phasianidae</taxon>
        <taxon>Phasianinae</taxon>
        <taxon>Pavo</taxon>
    </lineage>
</organism>
<dbReference type="Ensembl" id="ENSPSTT00000017864.1">
    <property type="protein sequence ID" value="ENSPSTP00000017045.1"/>
    <property type="gene ID" value="ENSPSTG00000012159.1"/>
</dbReference>
<dbReference type="Proteomes" id="UP000694428">
    <property type="component" value="Unplaced"/>
</dbReference>
<keyword evidence="1" id="KW-0539">Nucleus</keyword>